<dbReference type="Pfam" id="PF00072">
    <property type="entry name" value="Response_reg"/>
    <property type="match status" value="1"/>
</dbReference>
<protein>
    <submittedName>
        <fullName evidence="4">Adenylate cyclase, class 3</fullName>
    </submittedName>
</protein>
<evidence type="ECO:0000259" key="3">
    <source>
        <dbReference type="PROSITE" id="PS50125"/>
    </source>
</evidence>
<feature type="modified residue" description="4-aspartylphosphate" evidence="1">
    <location>
        <position position="57"/>
    </location>
</feature>
<dbReference type="STRING" id="226506.SAMN04488519_103216"/>
<dbReference type="InterPro" id="IPR011006">
    <property type="entry name" value="CheY-like_superfamily"/>
</dbReference>
<dbReference type="GO" id="GO:0004016">
    <property type="term" value="F:adenylate cyclase activity"/>
    <property type="evidence" value="ECO:0007669"/>
    <property type="project" value="UniProtKB-ARBA"/>
</dbReference>
<dbReference type="InterPro" id="IPR001054">
    <property type="entry name" value="A/G_cyclase"/>
</dbReference>
<dbReference type="Gene3D" id="3.40.50.2300">
    <property type="match status" value="1"/>
</dbReference>
<dbReference type="CDD" id="cd17536">
    <property type="entry name" value="REC_YesN-like"/>
    <property type="match status" value="1"/>
</dbReference>
<dbReference type="PANTHER" id="PTHR43081">
    <property type="entry name" value="ADENYLATE CYCLASE, TERMINAL-DIFFERENTIATION SPECIFIC-RELATED"/>
    <property type="match status" value="1"/>
</dbReference>
<keyword evidence="5" id="KW-1185">Reference proteome</keyword>
<evidence type="ECO:0000256" key="1">
    <source>
        <dbReference type="PROSITE-ProRule" id="PRU00169"/>
    </source>
</evidence>
<gene>
    <name evidence="4" type="ORF">SAMN04488519_103216</name>
</gene>
<dbReference type="CDD" id="cd07302">
    <property type="entry name" value="CHD"/>
    <property type="match status" value="1"/>
</dbReference>
<dbReference type="RefSeq" id="WP_091651551.1">
    <property type="nucleotide sequence ID" value="NZ_FOVW01000003.1"/>
</dbReference>
<dbReference type="SUPFAM" id="SSF55073">
    <property type="entry name" value="Nucleotide cyclase"/>
    <property type="match status" value="1"/>
</dbReference>
<reference evidence="5" key="1">
    <citation type="submission" date="2016-10" db="EMBL/GenBank/DDBJ databases">
        <authorList>
            <person name="Varghese N."/>
            <person name="Submissions S."/>
        </authorList>
    </citation>
    <scope>NUCLEOTIDE SEQUENCE [LARGE SCALE GENOMIC DNA]</scope>
    <source>
        <strain evidence="5">DSM 15282</strain>
    </source>
</reference>
<dbReference type="SMART" id="SM00044">
    <property type="entry name" value="CYCc"/>
    <property type="match status" value="1"/>
</dbReference>
<dbReference type="InterPro" id="IPR029787">
    <property type="entry name" value="Nucleotide_cyclase"/>
</dbReference>
<dbReference type="SUPFAM" id="SSF52172">
    <property type="entry name" value="CheY-like"/>
    <property type="match status" value="1"/>
</dbReference>
<evidence type="ECO:0000259" key="2">
    <source>
        <dbReference type="PROSITE" id="PS50110"/>
    </source>
</evidence>
<proteinExistence type="predicted"/>
<dbReference type="InterPro" id="IPR001789">
    <property type="entry name" value="Sig_transdc_resp-reg_receiver"/>
</dbReference>
<dbReference type="EMBL" id="FOVW01000003">
    <property type="protein sequence ID" value="SFO04618.1"/>
    <property type="molecule type" value="Genomic_DNA"/>
</dbReference>
<dbReference type="GO" id="GO:0000160">
    <property type="term" value="P:phosphorelay signal transduction system"/>
    <property type="evidence" value="ECO:0007669"/>
    <property type="project" value="InterPro"/>
</dbReference>
<dbReference type="PANTHER" id="PTHR43081:SF1">
    <property type="entry name" value="ADENYLATE CYCLASE, TERMINAL-DIFFERENTIATION SPECIFIC"/>
    <property type="match status" value="1"/>
</dbReference>
<dbReference type="Pfam" id="PF00211">
    <property type="entry name" value="Guanylate_cyc"/>
    <property type="match status" value="1"/>
</dbReference>
<keyword evidence="1" id="KW-0597">Phosphoprotein</keyword>
<feature type="domain" description="Response regulatory" evidence="2">
    <location>
        <begin position="3"/>
        <end position="122"/>
    </location>
</feature>
<dbReference type="PROSITE" id="PS50110">
    <property type="entry name" value="RESPONSE_REGULATORY"/>
    <property type="match status" value="1"/>
</dbReference>
<dbReference type="Gene3D" id="3.30.70.1230">
    <property type="entry name" value="Nucleotide cyclase"/>
    <property type="match status" value="1"/>
</dbReference>
<accession>A0A1I5DZG0</accession>
<evidence type="ECO:0000313" key="4">
    <source>
        <dbReference type="EMBL" id="SFO04618.1"/>
    </source>
</evidence>
<dbReference type="GO" id="GO:0009190">
    <property type="term" value="P:cyclic nucleotide biosynthetic process"/>
    <property type="evidence" value="ECO:0007669"/>
    <property type="project" value="InterPro"/>
</dbReference>
<organism evidence="4 5">
    <name type="scientific">Algoriphagus ornithinivorans</name>
    <dbReference type="NCBI Taxonomy" id="226506"/>
    <lineage>
        <taxon>Bacteria</taxon>
        <taxon>Pseudomonadati</taxon>
        <taxon>Bacteroidota</taxon>
        <taxon>Cytophagia</taxon>
        <taxon>Cytophagales</taxon>
        <taxon>Cyclobacteriaceae</taxon>
        <taxon>Algoriphagus</taxon>
    </lineage>
</organism>
<dbReference type="AlphaFoldDB" id="A0A1I5DZG0"/>
<feature type="domain" description="Guanylate cyclase" evidence="3">
    <location>
        <begin position="171"/>
        <end position="300"/>
    </location>
</feature>
<evidence type="ECO:0000313" key="5">
    <source>
        <dbReference type="Proteomes" id="UP000199564"/>
    </source>
</evidence>
<dbReference type="PROSITE" id="PS50125">
    <property type="entry name" value="GUANYLATE_CYCLASE_2"/>
    <property type="match status" value="1"/>
</dbReference>
<name>A0A1I5DZG0_9BACT</name>
<dbReference type="InterPro" id="IPR050697">
    <property type="entry name" value="Adenylyl/Guanylyl_Cyclase_3/4"/>
</dbReference>
<sequence>MVKILVVDDEADLEILIKQKFRKRIREGEFDFQFALNGRIALEIIEENPDIDLILSDINMPEMDGLTLLSKVKEKNSLLKTVIISAYGDMENIRTAMNLGAFDFITKPVDFRDLEITLDKTIQYRNQIKSTLKALRENNILKMYVDETVLNFMGNKELESSLMENETIDASVAFIDLVAFTKISENEEPNVVVGLLNEYFDLMVKEIIEEKGSVDKFIGDAIMAVFQGENHFERAIKVALSIREKMAQIPIFSEETNFKPEVSIGINSGEMVSGNIGSRSLKRLDYTVIGDTVNVAARLQTAANPGQILVLEKCVDQIKDSFTFSTIGEMKLKNKAHPVKVLQVDHINN</sequence>
<dbReference type="SMART" id="SM00448">
    <property type="entry name" value="REC"/>
    <property type="match status" value="1"/>
</dbReference>
<dbReference type="Proteomes" id="UP000199564">
    <property type="component" value="Unassembled WGS sequence"/>
</dbReference>